<feature type="domain" description="GSCFA" evidence="1">
    <location>
        <begin position="42"/>
        <end position="310"/>
    </location>
</feature>
<name>A0A317E0C6_9PROT</name>
<evidence type="ECO:0000313" key="2">
    <source>
        <dbReference type="EMBL" id="PWR20091.1"/>
    </source>
</evidence>
<sequence length="357" mass="39170">MMSNPYRGLDDFCFWSRAMTWPAPGRIDPVVKADVITAADPVVTMGSCFAQHLARHISTSGLNYHVAEKAPAGTPADLAKALNYNVFSARYGNIYTVRQAVQLFDRAFGRFQPAEDVWARDGGFVDAFRPQIQPDPFPTEDAVRAAAAEHLALVRQMFLDARWLVFTLGLTEGWRSRLDGAVYPVAPGVSGGAFDPERHEFVNFTAGEVSADLAAFIERVSAVNPGLKIILTISPVPLIATYERRHVLVSTVFSKSALRVAADEAERRFPNVIYFPSFEIITSPAAGGRYYADDLRQVTDLGVGHVMRVFGDHFFDRPDRATAPEAAAFDADSVIAAAKDVVCDEEVIERALQRSAV</sequence>
<comment type="caution">
    <text evidence="2">The sequence shown here is derived from an EMBL/GenBank/DDBJ whole genome shotgun (WGS) entry which is preliminary data.</text>
</comment>
<dbReference type="Proteomes" id="UP000246077">
    <property type="component" value="Unassembled WGS sequence"/>
</dbReference>
<reference evidence="3" key="1">
    <citation type="submission" date="2018-05" db="EMBL/GenBank/DDBJ databases">
        <title>Zavarzinia sp. HR-AS.</title>
        <authorList>
            <person name="Lee Y."/>
            <person name="Jeon C.O."/>
        </authorList>
    </citation>
    <scope>NUCLEOTIDE SEQUENCE [LARGE SCALE GENOMIC DNA]</scope>
    <source>
        <strain evidence="3">DSM 1231</strain>
    </source>
</reference>
<accession>A0A317E0C6</accession>
<protein>
    <submittedName>
        <fullName evidence="2">GSCFA domain-containing protein</fullName>
    </submittedName>
</protein>
<organism evidence="2 3">
    <name type="scientific">Zavarzinia compransoris</name>
    <dbReference type="NCBI Taxonomy" id="1264899"/>
    <lineage>
        <taxon>Bacteria</taxon>
        <taxon>Pseudomonadati</taxon>
        <taxon>Pseudomonadota</taxon>
        <taxon>Alphaproteobacteria</taxon>
        <taxon>Rhodospirillales</taxon>
        <taxon>Zavarziniaceae</taxon>
        <taxon>Zavarzinia</taxon>
    </lineage>
</organism>
<proteinExistence type="predicted"/>
<evidence type="ECO:0000313" key="3">
    <source>
        <dbReference type="Proteomes" id="UP000246077"/>
    </source>
</evidence>
<evidence type="ECO:0000259" key="1">
    <source>
        <dbReference type="Pfam" id="PF08885"/>
    </source>
</evidence>
<gene>
    <name evidence="2" type="ORF">DKG75_13940</name>
</gene>
<dbReference type="InterPro" id="IPR014982">
    <property type="entry name" value="GSCFA"/>
</dbReference>
<keyword evidence="3" id="KW-1185">Reference proteome</keyword>
<dbReference type="OrthoDB" id="369216at2"/>
<dbReference type="EMBL" id="QGLF01000004">
    <property type="protein sequence ID" value="PWR20091.1"/>
    <property type="molecule type" value="Genomic_DNA"/>
</dbReference>
<dbReference type="Pfam" id="PF08885">
    <property type="entry name" value="GSCFA"/>
    <property type="match status" value="1"/>
</dbReference>
<dbReference type="AlphaFoldDB" id="A0A317E0C6"/>